<keyword evidence="2" id="KW-1185">Reference proteome</keyword>
<evidence type="ECO:0000313" key="1">
    <source>
        <dbReference type="EMBL" id="KGE13499.1"/>
    </source>
</evidence>
<sequence length="1003" mass="116871">MKRISLIANSSIQYYKYEVNIDLEFGKENRLYYHQPFDTNFFDFILDPVFKVRKDGNEDYYRLQELIDKGFVINKRLKDDADLSACSDMLTEVYEESNLKQTLKQYQNKWIPLPVFKDNAINRDLLYPTDWVRVFFTCSEDFSMAKIVIAVDTSLARSENDKTGPQLSNNPDENVFRIQSDEINLSNFLFTQDNSIGWIDRYLADLFYDKNEEERYTHPIKKYVAKYMLLVKWLAAQTESPEIQLFTDNIKKKTVDLVIDIGNSATCALLFENKDDESFDFDSVKKLIIQDYTNPHLEYNNSFPMNMVFSESSFGNIDKDHYHNNKFIVPSLTRIGFEAEKLINSASTNLDLGYELKTYNSSPKRYLWDDQMSDREWEFQPAKSSRVKKVYLNGISEQLSLDGSLKNAKGAFGAKSMFSRASLMKFVFLEVLMHAHVQINSYKFREEHGEMTMPRTIKRITISCPTGMIQHEQIALRKAAAEACDLLDGYQRFYFDQDENTNWFKKPEIIPSIEDIAKKRSELDDKKDWMYDEATCSQLVFVYSLFSKKLRSNNYVIDHFLFNNKSTLKIASIDIGAGTTDIIINQYQLKTTHKIQELIPQPLFWDSFKLAGDDLQKELIQKIIIRNSYKDSEDVTLGGIENYGRSKGIVDIHNRINGFFGENSNNMGYVAKMMRKSFVHQVAQPIVLKYLEQANQQEVLEMSFEEMIGGKFDNIALVKYFEKVFGFSFLEIRWKISSLAVNEIVSSVFEGLVRQMCLVINQFECDFVVLSGKPASLLSYEELFKKYLFVSPTNVINLNTYWIGKWYPFADNLGNVDDPKTIVAVGAIIALMSARLKKIQDFNLNTVELTKQLNSTADYIISKAENVKEVILTPQKNEQTFLIKSIPFEFGYAKYLSRNYTYSGMYRLTIDPKQMEEVIRNRFVGRDAQFYEEQLDRERGEILRHLPLKITISRDWEESKEILKIEHIEDSEGNEKPGRFFQLHYQTLDSVQGYWLDTCEFVL</sequence>
<name>A0A0B8T6A7_9SPHI</name>
<reference evidence="2" key="1">
    <citation type="submission" date="2014-04" db="EMBL/GenBank/DDBJ databases">
        <title>Whole-Genome optical mapping and complete genome sequence of Sphingobacterium deserti sp. nov., a new spaces isolated from desert in the west of China.</title>
        <authorList>
            <person name="Teng C."/>
            <person name="Zhou Z."/>
            <person name="Li X."/>
            <person name="Chen M."/>
            <person name="Lin M."/>
            <person name="Wang L."/>
            <person name="Su S."/>
            <person name="Zhang C."/>
            <person name="Zhang W."/>
        </authorList>
    </citation>
    <scope>NUCLEOTIDE SEQUENCE [LARGE SCALE GENOMIC DNA]</scope>
    <source>
        <strain evidence="2">ACCC05744</strain>
    </source>
</reference>
<dbReference type="eggNOG" id="COG4457">
    <property type="taxonomic scope" value="Bacteria"/>
</dbReference>
<dbReference type="EMBL" id="JJMU01000049">
    <property type="protein sequence ID" value="KGE13499.1"/>
    <property type="molecule type" value="Genomic_DNA"/>
</dbReference>
<dbReference type="PATRIC" id="fig|1229276.3.peg.2767"/>
<organism evidence="1 2">
    <name type="scientific">Sphingobacterium deserti</name>
    <dbReference type="NCBI Taxonomy" id="1229276"/>
    <lineage>
        <taxon>Bacteria</taxon>
        <taxon>Pseudomonadati</taxon>
        <taxon>Bacteroidota</taxon>
        <taxon>Sphingobacteriia</taxon>
        <taxon>Sphingobacteriales</taxon>
        <taxon>Sphingobacteriaceae</taxon>
        <taxon>Sphingobacterium</taxon>
    </lineage>
</organism>
<reference evidence="1 2" key="2">
    <citation type="journal article" date="2015" name="PLoS ONE">
        <title>Whole-Genome Optical Mapping and Finished Genome Sequence of Sphingobacterium deserti sp. nov., a New Species Isolated from the Western Desert of China.</title>
        <authorList>
            <person name="Teng C."/>
            <person name="Zhou Z."/>
            <person name="Molnar I."/>
            <person name="Li X."/>
            <person name="Tang R."/>
            <person name="Chen M."/>
            <person name="Wang L."/>
            <person name="Su S."/>
            <person name="Zhang W."/>
            <person name="Lin M."/>
        </authorList>
    </citation>
    <scope>NUCLEOTIDE SEQUENCE [LARGE SCALE GENOMIC DNA]</scope>
    <source>
        <strain evidence="2">ACCC05744</strain>
    </source>
</reference>
<proteinExistence type="predicted"/>
<dbReference type="RefSeq" id="WP_037500308.1">
    <property type="nucleotide sequence ID" value="NZ_JJMU01000049.1"/>
</dbReference>
<dbReference type="AlphaFoldDB" id="A0A0B8T6A7"/>
<gene>
    <name evidence="1" type="ORF">DI53_2687</name>
</gene>
<evidence type="ECO:0000313" key="2">
    <source>
        <dbReference type="Proteomes" id="UP000031802"/>
    </source>
</evidence>
<dbReference type="SUPFAM" id="SSF53067">
    <property type="entry name" value="Actin-like ATPase domain"/>
    <property type="match status" value="1"/>
</dbReference>
<accession>A0A0B8T6A7</accession>
<dbReference type="InterPro" id="IPR043129">
    <property type="entry name" value="ATPase_NBD"/>
</dbReference>
<protein>
    <submittedName>
        <fullName evidence="1">Virulence factor SrfB</fullName>
    </submittedName>
</protein>
<dbReference type="Proteomes" id="UP000031802">
    <property type="component" value="Unassembled WGS sequence"/>
</dbReference>
<dbReference type="STRING" id="1229276.DI53_2687"/>
<dbReference type="Pfam" id="PF07520">
    <property type="entry name" value="SrfB"/>
    <property type="match status" value="1"/>
</dbReference>
<dbReference type="InterPro" id="IPR009216">
    <property type="entry name" value="Virulence_factor_SrfB"/>
</dbReference>
<dbReference type="OrthoDB" id="5437169at2"/>
<comment type="caution">
    <text evidence="1">The sequence shown here is derived from an EMBL/GenBank/DDBJ whole genome shotgun (WGS) entry which is preliminary data.</text>
</comment>